<evidence type="ECO:0008006" key="5">
    <source>
        <dbReference type="Google" id="ProtNLM"/>
    </source>
</evidence>
<gene>
    <name evidence="3" type="ORF">RSO01_87090</name>
</gene>
<name>A0A512NRH4_9HYPH</name>
<comment type="caution">
    <text evidence="3">The sequence shown here is derived from an EMBL/GenBank/DDBJ whole genome shotgun (WGS) entry which is preliminary data.</text>
</comment>
<feature type="signal peptide" evidence="2">
    <location>
        <begin position="1"/>
        <end position="23"/>
    </location>
</feature>
<keyword evidence="4" id="KW-1185">Reference proteome</keyword>
<evidence type="ECO:0000256" key="1">
    <source>
        <dbReference type="SAM" id="MobiDB-lite"/>
    </source>
</evidence>
<organism evidence="3 4">
    <name type="scientific">Reyranella soli</name>
    <dbReference type="NCBI Taxonomy" id="1230389"/>
    <lineage>
        <taxon>Bacteria</taxon>
        <taxon>Pseudomonadati</taxon>
        <taxon>Pseudomonadota</taxon>
        <taxon>Alphaproteobacteria</taxon>
        <taxon>Hyphomicrobiales</taxon>
        <taxon>Reyranellaceae</taxon>
        <taxon>Reyranella</taxon>
    </lineage>
</organism>
<dbReference type="EMBL" id="BKAJ01000232">
    <property type="protein sequence ID" value="GEP61543.1"/>
    <property type="molecule type" value="Genomic_DNA"/>
</dbReference>
<evidence type="ECO:0000256" key="2">
    <source>
        <dbReference type="SAM" id="SignalP"/>
    </source>
</evidence>
<proteinExistence type="predicted"/>
<accession>A0A512NRH4</accession>
<keyword evidence="2" id="KW-0732">Signal</keyword>
<feature type="chain" id="PRO_5021756328" description="Lipoprotein" evidence="2">
    <location>
        <begin position="24"/>
        <end position="248"/>
    </location>
</feature>
<sequence>MRVIRAAAALAAVFVFFAGASHAQTEKQNERTALPSKGLLWGSKMTVEAQPCCAPIPGAKPVDQSDAAVVSKVPDRASRDGPILRLKLQDGRTLKITDCNDQAACEAERFRVHRLAAWWPTQRLYVVNVGLYEDGMAYLISERDGRTTRVTAVPVLSPSGRRAVALTSNLMAGVELNLIDLSGDPPAVLEVSEMPTCGDADSNAFLRPRPVWVDDSQVRFEGVSPQPGDKPNTKQLLRLGAGSPKWEC</sequence>
<feature type="region of interest" description="Disordered" evidence="1">
    <location>
        <begin position="221"/>
        <end position="248"/>
    </location>
</feature>
<protein>
    <recommendedName>
        <fullName evidence="5">Lipoprotein</fullName>
    </recommendedName>
</protein>
<evidence type="ECO:0000313" key="4">
    <source>
        <dbReference type="Proteomes" id="UP000321058"/>
    </source>
</evidence>
<dbReference type="RefSeq" id="WP_147156831.1">
    <property type="nucleotide sequence ID" value="NZ_BKAJ01000232.1"/>
</dbReference>
<dbReference type="AlphaFoldDB" id="A0A512NRH4"/>
<dbReference type="Proteomes" id="UP000321058">
    <property type="component" value="Unassembled WGS sequence"/>
</dbReference>
<reference evidence="3 4" key="1">
    <citation type="submission" date="2019-07" db="EMBL/GenBank/DDBJ databases">
        <title>Whole genome shotgun sequence of Reyranella soli NBRC 108950.</title>
        <authorList>
            <person name="Hosoyama A."/>
            <person name="Uohara A."/>
            <person name="Ohji S."/>
            <person name="Ichikawa N."/>
        </authorList>
    </citation>
    <scope>NUCLEOTIDE SEQUENCE [LARGE SCALE GENOMIC DNA]</scope>
    <source>
        <strain evidence="3 4">NBRC 108950</strain>
    </source>
</reference>
<evidence type="ECO:0000313" key="3">
    <source>
        <dbReference type="EMBL" id="GEP61543.1"/>
    </source>
</evidence>